<evidence type="ECO:0000256" key="4">
    <source>
        <dbReference type="PROSITE-ProRule" id="PRU00050"/>
    </source>
</evidence>
<dbReference type="GO" id="GO:0005737">
    <property type="term" value="C:cytoplasm"/>
    <property type="evidence" value="ECO:0007669"/>
    <property type="project" value="InterPro"/>
</dbReference>
<keyword evidence="1 4" id="KW-0378">Hydrolase</keyword>
<evidence type="ECO:0000313" key="7">
    <source>
        <dbReference type="Proteomes" id="UP000275394"/>
    </source>
</evidence>
<evidence type="ECO:0000256" key="3">
    <source>
        <dbReference type="ARBA" id="ARBA00048267"/>
    </source>
</evidence>
<dbReference type="SUPFAM" id="SSF52738">
    <property type="entry name" value="Methylesterase CheB, C-terminal domain"/>
    <property type="match status" value="1"/>
</dbReference>
<dbReference type="PANTHER" id="PTHR42872:SF6">
    <property type="entry name" value="PROTEIN-GLUTAMATE METHYLESTERASE_PROTEIN-GLUTAMINE GLUTAMINASE"/>
    <property type="match status" value="1"/>
</dbReference>
<dbReference type="InterPro" id="IPR000673">
    <property type="entry name" value="Sig_transdc_resp-reg_Me-estase"/>
</dbReference>
<organism evidence="6 7">
    <name type="scientific">Sinobacterium caligoides</name>
    <dbReference type="NCBI Taxonomy" id="933926"/>
    <lineage>
        <taxon>Bacteria</taxon>
        <taxon>Pseudomonadati</taxon>
        <taxon>Pseudomonadota</taxon>
        <taxon>Gammaproteobacteria</taxon>
        <taxon>Cellvibrionales</taxon>
        <taxon>Spongiibacteraceae</taxon>
        <taxon>Sinobacterium</taxon>
    </lineage>
</organism>
<evidence type="ECO:0000256" key="1">
    <source>
        <dbReference type="ARBA" id="ARBA00022801"/>
    </source>
</evidence>
<sequence>MAVVNPRVGLVVDDPLQQHQLKVLLQEHGYQLGLLISPEQLTPQHIVDAAVHLWLLCLADVSRHEEVLESLLSDAEVPVLIEDGSEQWADEEGPSPRHRRLIKQLNKALPVLSESDAHVENPILSRAQEVSEETQVACNVWVLGVSLGGPEAVCEFLSMVPADLPVAFVYAQHIDEQFNETLLLAVSKQSSMPAKVLRSGDRLRHGELGLMPVRQRLKLLPLGQVMIVDEPWPGPFSPSIDCLMSDVAHHYGRYSGGIIFSGMGDDGAEGSKQMTLAGGRVWLQSFDSCANSAMPEATAAVGNYERIATPAELAAALVDEYKQVDNA</sequence>
<feature type="domain" description="CheB-type methylesterase" evidence="5">
    <location>
        <begin position="143"/>
        <end position="324"/>
    </location>
</feature>
<comment type="caution">
    <text evidence="6">The sequence shown here is derived from an EMBL/GenBank/DDBJ whole genome shotgun (WGS) entry which is preliminary data.</text>
</comment>
<keyword evidence="7" id="KW-1185">Reference proteome</keyword>
<dbReference type="AlphaFoldDB" id="A0A3N2DGK3"/>
<dbReference type="EMBL" id="RKHR01000006">
    <property type="protein sequence ID" value="ROR98917.1"/>
    <property type="molecule type" value="Genomic_DNA"/>
</dbReference>
<dbReference type="PROSITE" id="PS50122">
    <property type="entry name" value="CHEB"/>
    <property type="match status" value="1"/>
</dbReference>
<evidence type="ECO:0000256" key="2">
    <source>
        <dbReference type="ARBA" id="ARBA00039140"/>
    </source>
</evidence>
<proteinExistence type="predicted"/>
<dbReference type="GO" id="GO:0008984">
    <property type="term" value="F:protein-glutamate methylesterase activity"/>
    <property type="evidence" value="ECO:0007669"/>
    <property type="project" value="UniProtKB-EC"/>
</dbReference>
<evidence type="ECO:0000313" key="6">
    <source>
        <dbReference type="EMBL" id="ROR98917.1"/>
    </source>
</evidence>
<feature type="active site" evidence="4">
    <location>
        <position position="146"/>
    </location>
</feature>
<evidence type="ECO:0000259" key="5">
    <source>
        <dbReference type="PROSITE" id="PS50122"/>
    </source>
</evidence>
<keyword evidence="4" id="KW-0145">Chemotaxis</keyword>
<reference evidence="6 7" key="1">
    <citation type="submission" date="2018-11" db="EMBL/GenBank/DDBJ databases">
        <title>Genomic Encyclopedia of Type Strains, Phase IV (KMG-IV): sequencing the most valuable type-strain genomes for metagenomic binning, comparative biology and taxonomic classification.</title>
        <authorList>
            <person name="Goeker M."/>
        </authorList>
    </citation>
    <scope>NUCLEOTIDE SEQUENCE [LARGE SCALE GENOMIC DNA]</scope>
    <source>
        <strain evidence="6 7">DSM 100316</strain>
    </source>
</reference>
<feature type="active site" evidence="4">
    <location>
        <position position="266"/>
    </location>
</feature>
<dbReference type="Proteomes" id="UP000275394">
    <property type="component" value="Unassembled WGS sequence"/>
</dbReference>
<dbReference type="Gene3D" id="3.40.50.180">
    <property type="entry name" value="Methylesterase CheB, C-terminal domain"/>
    <property type="match status" value="1"/>
</dbReference>
<gene>
    <name evidence="6" type="ORF">EDC56_3157</name>
</gene>
<protein>
    <recommendedName>
        <fullName evidence="2">protein-glutamate methylesterase</fullName>
        <ecNumber evidence="2">3.1.1.61</ecNumber>
    </recommendedName>
</protein>
<dbReference type="GO" id="GO:0000156">
    <property type="term" value="F:phosphorelay response regulator activity"/>
    <property type="evidence" value="ECO:0007669"/>
    <property type="project" value="InterPro"/>
</dbReference>
<dbReference type="Pfam" id="PF01339">
    <property type="entry name" value="CheB_methylest"/>
    <property type="match status" value="1"/>
</dbReference>
<accession>A0A3N2DGK3</accession>
<dbReference type="PANTHER" id="PTHR42872">
    <property type="entry name" value="PROTEIN-GLUTAMATE METHYLESTERASE/PROTEIN-GLUTAMINE GLUTAMINASE"/>
    <property type="match status" value="1"/>
</dbReference>
<dbReference type="InterPro" id="IPR035909">
    <property type="entry name" value="CheB_C"/>
</dbReference>
<dbReference type="EC" id="3.1.1.61" evidence="2"/>
<dbReference type="GO" id="GO:0006935">
    <property type="term" value="P:chemotaxis"/>
    <property type="evidence" value="ECO:0007669"/>
    <property type="project" value="UniProtKB-UniRule"/>
</dbReference>
<feature type="active site" evidence="4">
    <location>
        <position position="173"/>
    </location>
</feature>
<comment type="catalytic activity">
    <reaction evidence="3">
        <text>[protein]-L-glutamate 5-O-methyl ester + H2O = L-glutamyl-[protein] + methanol + H(+)</text>
        <dbReference type="Rhea" id="RHEA:23236"/>
        <dbReference type="Rhea" id="RHEA-COMP:10208"/>
        <dbReference type="Rhea" id="RHEA-COMP:10311"/>
        <dbReference type="ChEBI" id="CHEBI:15377"/>
        <dbReference type="ChEBI" id="CHEBI:15378"/>
        <dbReference type="ChEBI" id="CHEBI:17790"/>
        <dbReference type="ChEBI" id="CHEBI:29973"/>
        <dbReference type="ChEBI" id="CHEBI:82795"/>
        <dbReference type="EC" id="3.1.1.61"/>
    </reaction>
</comment>
<name>A0A3N2DGK3_9GAMM</name>